<sequence length="77" mass="8998">MTEAESKEIIKNLTTTINNLNEEIALLREQVAYLTQKKYGKSSEQMPMTGQTSLFEADQTNEDGELPRRRPRRDYYL</sequence>
<dbReference type="EMBL" id="AZFM01000097">
    <property type="protein sequence ID" value="KRL86310.1"/>
    <property type="molecule type" value="Genomic_DNA"/>
</dbReference>
<protein>
    <recommendedName>
        <fullName evidence="3">Transposase TnpC homeodomain domain-containing protein</fullName>
    </recommendedName>
</protein>
<dbReference type="Pfam" id="PF13007">
    <property type="entry name" value="LZ_Tnp_IS66"/>
    <property type="match status" value="1"/>
</dbReference>
<gene>
    <name evidence="4" type="ORF">FC46_GL001948</name>
</gene>
<keyword evidence="5" id="KW-1185">Reference proteome</keyword>
<dbReference type="PATRIC" id="fig|1423763.3.peg.1996"/>
<reference evidence="4 5" key="1">
    <citation type="journal article" date="2015" name="Genome Announc.">
        <title>Expanding the biotechnology potential of lactobacilli through comparative genomics of 213 strains and associated genera.</title>
        <authorList>
            <person name="Sun Z."/>
            <person name="Harris H.M."/>
            <person name="McCann A."/>
            <person name="Guo C."/>
            <person name="Argimon S."/>
            <person name="Zhang W."/>
            <person name="Yang X."/>
            <person name="Jeffery I.B."/>
            <person name="Cooney J.C."/>
            <person name="Kagawa T.F."/>
            <person name="Liu W."/>
            <person name="Song Y."/>
            <person name="Salvetti E."/>
            <person name="Wrobel A."/>
            <person name="Rasinkangas P."/>
            <person name="Parkhill J."/>
            <person name="Rea M.C."/>
            <person name="O'Sullivan O."/>
            <person name="Ritari J."/>
            <person name="Douillard F.P."/>
            <person name="Paul Ross R."/>
            <person name="Yang R."/>
            <person name="Briner A.E."/>
            <person name="Felis G.E."/>
            <person name="de Vos W.M."/>
            <person name="Barrangou R."/>
            <person name="Klaenhammer T.R."/>
            <person name="Caufield P.W."/>
            <person name="Cui Y."/>
            <person name="Zhang H."/>
            <person name="O'Toole P.W."/>
        </authorList>
    </citation>
    <scope>NUCLEOTIDE SEQUENCE [LARGE SCALE GENOMIC DNA]</scope>
    <source>
        <strain evidence="4 5">DSM 16043</strain>
    </source>
</reference>
<evidence type="ECO:0000256" key="2">
    <source>
        <dbReference type="SAM" id="MobiDB-lite"/>
    </source>
</evidence>
<evidence type="ECO:0000313" key="5">
    <source>
        <dbReference type="Proteomes" id="UP000051036"/>
    </source>
</evidence>
<organism evidence="4 5">
    <name type="scientific">Lactobacillus kalixensis DSM 16043</name>
    <dbReference type="NCBI Taxonomy" id="1423763"/>
    <lineage>
        <taxon>Bacteria</taxon>
        <taxon>Bacillati</taxon>
        <taxon>Bacillota</taxon>
        <taxon>Bacilli</taxon>
        <taxon>Lactobacillales</taxon>
        <taxon>Lactobacillaceae</taxon>
        <taxon>Lactobacillus</taxon>
    </lineage>
</organism>
<dbReference type="AlphaFoldDB" id="A0A0R1TYV0"/>
<evidence type="ECO:0000313" key="4">
    <source>
        <dbReference type="EMBL" id="KRL86310.1"/>
    </source>
</evidence>
<feature type="compositionally biased region" description="Basic and acidic residues" evidence="2">
    <location>
        <begin position="65"/>
        <end position="77"/>
    </location>
</feature>
<evidence type="ECO:0000259" key="3">
    <source>
        <dbReference type="Pfam" id="PF13007"/>
    </source>
</evidence>
<accession>A0A0R1TYV0</accession>
<dbReference type="Proteomes" id="UP000051036">
    <property type="component" value="Unassembled WGS sequence"/>
</dbReference>
<dbReference type="RefSeq" id="WP_057800250.1">
    <property type="nucleotide sequence ID" value="NZ_AZFM01000097.1"/>
</dbReference>
<name>A0A0R1TYV0_9LACO</name>
<dbReference type="InterPro" id="IPR024463">
    <property type="entry name" value="Transposase_TnpC_homeodom"/>
</dbReference>
<keyword evidence="1" id="KW-0175">Coiled coil</keyword>
<feature type="domain" description="Transposase TnpC homeodomain" evidence="3">
    <location>
        <begin position="27"/>
        <end position="70"/>
    </location>
</feature>
<comment type="caution">
    <text evidence="4">The sequence shown here is derived from an EMBL/GenBank/DDBJ whole genome shotgun (WGS) entry which is preliminary data.</text>
</comment>
<evidence type="ECO:0000256" key="1">
    <source>
        <dbReference type="SAM" id="Coils"/>
    </source>
</evidence>
<proteinExistence type="predicted"/>
<feature type="compositionally biased region" description="Polar residues" evidence="2">
    <location>
        <begin position="42"/>
        <end position="54"/>
    </location>
</feature>
<feature type="coiled-coil region" evidence="1">
    <location>
        <begin position="3"/>
        <end position="37"/>
    </location>
</feature>
<feature type="region of interest" description="Disordered" evidence="2">
    <location>
        <begin position="39"/>
        <end position="77"/>
    </location>
</feature>